<dbReference type="FunFam" id="2.70.170.10:FF:000028">
    <property type="entry name" value="AcetylCholine Receptor"/>
    <property type="match status" value="1"/>
</dbReference>
<dbReference type="InterPro" id="IPR036734">
    <property type="entry name" value="Neur_chan_lig-bd_sf"/>
</dbReference>
<dbReference type="InterPro" id="IPR038050">
    <property type="entry name" value="Neuro_actylchol_rec"/>
</dbReference>
<dbReference type="InterPro" id="IPR006201">
    <property type="entry name" value="Neur_channel"/>
</dbReference>
<evidence type="ECO:0000256" key="1">
    <source>
        <dbReference type="ARBA" id="ARBA00022448"/>
    </source>
</evidence>
<keyword evidence="6 14" id="KW-0406">Ion transport</keyword>
<gene>
    <name evidence="17" type="ORF">OCBIM_22023941mg</name>
</gene>
<evidence type="ECO:0000256" key="14">
    <source>
        <dbReference type="RuleBase" id="RU000687"/>
    </source>
</evidence>
<sequence>MVINFVFMQEWKDERISWNQSDFGDMSIVRIPARLLWLPDIVLYNNADDYTTGFMNVNAMVHDNGNVFWSPPVRLRSSCKVDITYFPFDTQICKLKFGSWTYDKAQVDLLNQADFVDVSSYVTNGEWRLSRFEIVRNETVYPIGDAVYPDVTVVLVIRRRVLYYVLNIIAPCFWLNILSVLNFALPPDAGEKMTLGITVLLSYSVFMLLVADSMPPTSEFVPLIGIYLTVSMAMSSVSVVLSVMVMKLHHCVPNQREVPPWVRRFVLKGLSSFLRCRCKPVCRFSRRRRVNMKPSAAAAERLADPTEMCTKLMNEVSVSTNPKPYRREIGMLSDIRTEFSSTRAQNPFAGDNGSDLPEHDRRSFFSEEALKYLRLLVAKSDEEDNQTAIMDEWKQVALVIDKLLFWTFLFITISTVVGILVIVPLLVTDDDGGGL</sequence>
<dbReference type="Pfam" id="PF02931">
    <property type="entry name" value="Neur_chan_LBD"/>
    <property type="match status" value="1"/>
</dbReference>
<keyword evidence="12 14" id="KW-0407">Ion channel</keyword>
<feature type="transmembrane region" description="Helical" evidence="14">
    <location>
        <begin position="161"/>
        <end position="181"/>
    </location>
</feature>
<dbReference type="SUPFAM" id="SSF90112">
    <property type="entry name" value="Neurotransmitter-gated ion-channel transmembrane pore"/>
    <property type="match status" value="1"/>
</dbReference>
<dbReference type="PRINTS" id="PR00254">
    <property type="entry name" value="NICOTINICR"/>
</dbReference>
<evidence type="ECO:0000259" key="16">
    <source>
        <dbReference type="Pfam" id="PF02932"/>
    </source>
</evidence>
<dbReference type="SUPFAM" id="SSF63712">
    <property type="entry name" value="Nicotinic receptor ligand binding domain-like"/>
    <property type="match status" value="1"/>
</dbReference>
<keyword evidence="9" id="KW-0675">Receptor</keyword>
<dbReference type="FunFam" id="1.20.58.390:FF:000073">
    <property type="entry name" value="Neuronal acetylcholine receptor subunit alpha-9-II"/>
    <property type="match status" value="1"/>
</dbReference>
<dbReference type="AlphaFoldDB" id="A0A0L8IAX0"/>
<dbReference type="STRING" id="37653.A0A0L8IAX0"/>
<dbReference type="PANTHER" id="PTHR18945">
    <property type="entry name" value="NEUROTRANSMITTER GATED ION CHANNEL"/>
    <property type="match status" value="1"/>
</dbReference>
<dbReference type="Gene3D" id="2.70.170.10">
    <property type="entry name" value="Neurotransmitter-gated ion-channel ligand-binding domain"/>
    <property type="match status" value="1"/>
</dbReference>
<dbReference type="Pfam" id="PF02932">
    <property type="entry name" value="Neur_chan_memb"/>
    <property type="match status" value="1"/>
</dbReference>
<dbReference type="GO" id="GO:0045211">
    <property type="term" value="C:postsynaptic membrane"/>
    <property type="evidence" value="ECO:0007669"/>
    <property type="project" value="InterPro"/>
</dbReference>
<dbReference type="InterPro" id="IPR036719">
    <property type="entry name" value="Neuro-gated_channel_TM_sf"/>
</dbReference>
<keyword evidence="10" id="KW-0325">Glycoprotein</keyword>
<dbReference type="GO" id="GO:0004888">
    <property type="term" value="F:transmembrane signaling receptor activity"/>
    <property type="evidence" value="ECO:0007669"/>
    <property type="project" value="InterPro"/>
</dbReference>
<organism evidence="17">
    <name type="scientific">Octopus bimaculoides</name>
    <name type="common">California two-spotted octopus</name>
    <dbReference type="NCBI Taxonomy" id="37653"/>
    <lineage>
        <taxon>Eukaryota</taxon>
        <taxon>Metazoa</taxon>
        <taxon>Spiralia</taxon>
        <taxon>Lophotrochozoa</taxon>
        <taxon>Mollusca</taxon>
        <taxon>Cephalopoda</taxon>
        <taxon>Coleoidea</taxon>
        <taxon>Octopodiformes</taxon>
        <taxon>Octopoda</taxon>
        <taxon>Incirrata</taxon>
        <taxon>Octopodidae</taxon>
        <taxon>Octopus</taxon>
    </lineage>
</organism>
<evidence type="ECO:0000259" key="15">
    <source>
        <dbReference type="Pfam" id="PF02931"/>
    </source>
</evidence>
<evidence type="ECO:0000256" key="7">
    <source>
        <dbReference type="ARBA" id="ARBA00023136"/>
    </source>
</evidence>
<evidence type="ECO:0000256" key="4">
    <source>
        <dbReference type="ARBA" id="ARBA00022989"/>
    </source>
</evidence>
<dbReference type="OrthoDB" id="5975154at2759"/>
<keyword evidence="1 14" id="KW-0813">Transport</keyword>
<accession>A0A0L8IAX0</accession>
<evidence type="ECO:0008006" key="18">
    <source>
        <dbReference type="Google" id="ProtNLM"/>
    </source>
</evidence>
<dbReference type="EMBL" id="KQ416106">
    <property type="protein sequence ID" value="KOF98626.1"/>
    <property type="molecule type" value="Genomic_DNA"/>
</dbReference>
<comment type="subcellular location">
    <subcellularLocation>
        <location evidence="13">Synaptic cell membrane</location>
        <topology evidence="13">Multi-pass membrane protein</topology>
    </subcellularLocation>
</comment>
<evidence type="ECO:0000256" key="8">
    <source>
        <dbReference type="ARBA" id="ARBA00023157"/>
    </source>
</evidence>
<reference evidence="17" key="1">
    <citation type="submission" date="2015-07" db="EMBL/GenBank/DDBJ databases">
        <title>MeaNS - Measles Nucleotide Surveillance Program.</title>
        <authorList>
            <person name="Tran T."/>
            <person name="Druce J."/>
        </authorList>
    </citation>
    <scope>NUCLEOTIDE SEQUENCE</scope>
    <source>
        <strain evidence="17">UCB-OBI-ISO-001</strain>
        <tissue evidence="17">Gonad</tissue>
    </source>
</reference>
<dbReference type="Gene3D" id="1.20.58.390">
    <property type="entry name" value="Neurotransmitter-gated ion-channel transmembrane domain"/>
    <property type="match status" value="2"/>
</dbReference>
<dbReference type="PROSITE" id="PS00236">
    <property type="entry name" value="NEUROTR_ION_CHANNEL"/>
    <property type="match status" value="1"/>
</dbReference>
<keyword evidence="2" id="KW-1003">Cell membrane</keyword>
<evidence type="ECO:0000256" key="5">
    <source>
        <dbReference type="ARBA" id="ARBA00023018"/>
    </source>
</evidence>
<evidence type="ECO:0000256" key="11">
    <source>
        <dbReference type="ARBA" id="ARBA00023286"/>
    </source>
</evidence>
<dbReference type="InterPro" id="IPR006029">
    <property type="entry name" value="Neurotrans-gated_channel_TM"/>
</dbReference>
<evidence type="ECO:0000256" key="12">
    <source>
        <dbReference type="ARBA" id="ARBA00023303"/>
    </source>
</evidence>
<dbReference type="InterPro" id="IPR018000">
    <property type="entry name" value="Neurotransmitter_ion_chnl_CS"/>
</dbReference>
<keyword evidence="5" id="KW-0770">Synapse</keyword>
<dbReference type="InterPro" id="IPR002394">
    <property type="entry name" value="Nicotinic_acetylcholine_rcpt"/>
</dbReference>
<dbReference type="GO" id="GO:0022848">
    <property type="term" value="F:acetylcholine-gated monoatomic cation-selective channel activity"/>
    <property type="evidence" value="ECO:0007669"/>
    <property type="project" value="InterPro"/>
</dbReference>
<evidence type="ECO:0000256" key="6">
    <source>
        <dbReference type="ARBA" id="ARBA00023065"/>
    </source>
</evidence>
<proteinExistence type="inferred from homology"/>
<name>A0A0L8IAX0_OCTBM</name>
<keyword evidence="4 14" id="KW-1133">Transmembrane helix</keyword>
<keyword evidence="11" id="KW-1071">Ligand-gated ion channel</keyword>
<evidence type="ECO:0000256" key="13">
    <source>
        <dbReference type="ARBA" id="ARBA00034099"/>
    </source>
</evidence>
<dbReference type="CDD" id="cd18997">
    <property type="entry name" value="LGIC_ECD_nAChR"/>
    <property type="match status" value="1"/>
</dbReference>
<dbReference type="PRINTS" id="PR00252">
    <property type="entry name" value="NRIONCHANNEL"/>
</dbReference>
<evidence type="ECO:0000256" key="3">
    <source>
        <dbReference type="ARBA" id="ARBA00022692"/>
    </source>
</evidence>
<feature type="transmembrane region" description="Helical" evidence="14">
    <location>
        <begin position="223"/>
        <end position="246"/>
    </location>
</feature>
<protein>
    <recommendedName>
        <fullName evidence="18">Neurotransmitter-gated ion-channel ligand-binding domain-containing protein</fullName>
    </recommendedName>
</protein>
<keyword evidence="7 14" id="KW-0472">Membrane</keyword>
<dbReference type="CDD" id="cd19051">
    <property type="entry name" value="LGIC_TM_cation"/>
    <property type="match status" value="1"/>
</dbReference>
<feature type="transmembrane region" description="Helical" evidence="14">
    <location>
        <begin position="403"/>
        <end position="427"/>
    </location>
</feature>
<feature type="domain" description="Neurotransmitter-gated ion-channel ligand-binding" evidence="15">
    <location>
        <begin position="2"/>
        <end position="161"/>
    </location>
</feature>
<evidence type="ECO:0000256" key="9">
    <source>
        <dbReference type="ARBA" id="ARBA00023170"/>
    </source>
</evidence>
<keyword evidence="3 14" id="KW-0812">Transmembrane</keyword>
<dbReference type="InterPro" id="IPR006202">
    <property type="entry name" value="Neur_chan_lig-bd"/>
</dbReference>
<keyword evidence="8" id="KW-1015">Disulfide bond</keyword>
<evidence type="ECO:0000256" key="2">
    <source>
        <dbReference type="ARBA" id="ARBA00022475"/>
    </source>
</evidence>
<evidence type="ECO:0000313" key="17">
    <source>
        <dbReference type="EMBL" id="KOF98626.1"/>
    </source>
</evidence>
<comment type="similarity">
    <text evidence="14">Belongs to the ligand-gated ion channel (TC 1.A.9) family.</text>
</comment>
<feature type="domain" description="Neurotransmitter-gated ion-channel transmembrane" evidence="16">
    <location>
        <begin position="168"/>
        <end position="417"/>
    </location>
</feature>
<evidence type="ECO:0000256" key="10">
    <source>
        <dbReference type="ARBA" id="ARBA00023180"/>
    </source>
</evidence>
<feature type="transmembrane region" description="Helical" evidence="14">
    <location>
        <begin position="193"/>
        <end position="211"/>
    </location>
</feature>